<evidence type="ECO:0000256" key="3">
    <source>
        <dbReference type="ARBA" id="ARBA00022741"/>
    </source>
</evidence>
<keyword evidence="4 6" id="KW-0067">ATP-binding</keyword>
<dbReference type="PANTHER" id="PTHR18866">
    <property type="entry name" value="CARBOXYLASE:PYRUVATE/ACETYL-COA/PROPIONYL-COA CARBOXYLASE"/>
    <property type="match status" value="1"/>
</dbReference>
<dbReference type="InterPro" id="IPR011761">
    <property type="entry name" value="ATP-grasp"/>
</dbReference>
<dbReference type="FunFam" id="3.40.50.20:FF:000010">
    <property type="entry name" value="Propionyl-CoA carboxylase subunit alpha"/>
    <property type="match status" value="1"/>
</dbReference>
<dbReference type="Pfam" id="PF02785">
    <property type="entry name" value="Biotin_carb_C"/>
    <property type="match status" value="1"/>
</dbReference>
<dbReference type="PANTHER" id="PTHR18866:SF127">
    <property type="match status" value="1"/>
</dbReference>
<dbReference type="SUPFAM" id="SSF52440">
    <property type="entry name" value="PreATP-grasp domain"/>
    <property type="match status" value="1"/>
</dbReference>
<evidence type="ECO:0000259" key="9">
    <source>
        <dbReference type="PROSITE" id="PS50979"/>
    </source>
</evidence>
<evidence type="ECO:0000259" key="7">
    <source>
        <dbReference type="PROSITE" id="PS50968"/>
    </source>
</evidence>
<dbReference type="SUPFAM" id="SSF51246">
    <property type="entry name" value="Rudiment single hybrid motif"/>
    <property type="match status" value="1"/>
</dbReference>
<evidence type="ECO:0000256" key="5">
    <source>
        <dbReference type="ARBA" id="ARBA00023267"/>
    </source>
</evidence>
<dbReference type="GO" id="GO:0016874">
    <property type="term" value="F:ligase activity"/>
    <property type="evidence" value="ECO:0007669"/>
    <property type="project" value="UniProtKB-KW"/>
</dbReference>
<comment type="cofactor">
    <cofactor evidence="1">
        <name>biotin</name>
        <dbReference type="ChEBI" id="CHEBI:57586"/>
    </cofactor>
</comment>
<gene>
    <name evidence="10" type="ORF">N2K84_06965</name>
</gene>
<sequence length="658" mass="73100">MRKTFHKILIANRGEIAVRIIRTAHRLGIKTVAVYAADDAQSLHVQLAGEAFLLPGSVLAETYLNQEKLIELAVQCGAEAIHPGYGFLSENAAFAHRVEEAGLAFIGATPAQIRLMGEKTQAINFVKNMGVPVIPGAHGAVNDIIRELVSLPFPLLVKASAGGGGKGMQIIEKADDLPLALQRAQRQASKYFGNSELFVEKYLPHARHIEVQLVGDGMGDAVHLFERECSIQRRYQKLIEEAPAASVSAGLKRQLYEYALRIAKAVNYRGAGTIEFLVDEHENCYFLEMNTRLQVEHPVTEAITGLDLVEWQLEIAAGNGLPLLQEQITQTGHALEVRICAEDPEHHFVPSSGNVLALQVPEQVRWDSFLVDKMAISPAYDSLLGKLIVHAPSRAEALAAMENSLSLLLIGGIKTNQSFLWSVVRSEAFRNNSIHTRFLEDQLLSILNEMEDHKKLVPVDVLLGAYVLHHFYRPDLHADRWGHAGYWRILPSFCIENDDKIYKLTFQKRNNCYLLKFENEPVVLSDVLFSNNQLAWKRNGEAQLVFVVDAPGATLVQCGTCQFELKSRHVPDQIKLKRQTGDKNGEAQSQIFADLFGKVIDVLVVPGDRLTKGQNLLVIESMKTEFTIQSPVDAVVKTVHVSKGNIVQDKEILVDLES</sequence>
<dbReference type="RefSeq" id="WP_282591069.1">
    <property type="nucleotide sequence ID" value="NZ_JAPAAF010000007.1"/>
</dbReference>
<keyword evidence="11" id="KW-1185">Reference proteome</keyword>
<dbReference type="Proteomes" id="UP001163821">
    <property type="component" value="Unassembled WGS sequence"/>
</dbReference>
<dbReference type="AlphaFoldDB" id="A0AA42C6F6"/>
<feature type="domain" description="Biotin carboxylation" evidence="9">
    <location>
        <begin position="4"/>
        <end position="444"/>
    </location>
</feature>
<proteinExistence type="predicted"/>
<feature type="domain" description="Lipoyl-binding" evidence="7">
    <location>
        <begin position="577"/>
        <end position="657"/>
    </location>
</feature>
<dbReference type="InterPro" id="IPR005481">
    <property type="entry name" value="BC-like_N"/>
</dbReference>
<dbReference type="PROSITE" id="PS50975">
    <property type="entry name" value="ATP_GRASP"/>
    <property type="match status" value="1"/>
</dbReference>
<feature type="domain" description="ATP-grasp" evidence="8">
    <location>
        <begin position="123"/>
        <end position="317"/>
    </location>
</feature>
<dbReference type="PROSITE" id="PS50968">
    <property type="entry name" value="BIOTINYL_LIPOYL"/>
    <property type="match status" value="1"/>
</dbReference>
<dbReference type="PROSITE" id="PS00866">
    <property type="entry name" value="CPSASE_1"/>
    <property type="match status" value="1"/>
</dbReference>
<evidence type="ECO:0000259" key="8">
    <source>
        <dbReference type="PROSITE" id="PS50975"/>
    </source>
</evidence>
<evidence type="ECO:0000313" key="10">
    <source>
        <dbReference type="EMBL" id="MCW0482464.1"/>
    </source>
</evidence>
<dbReference type="CDD" id="cd06850">
    <property type="entry name" value="biotinyl_domain"/>
    <property type="match status" value="1"/>
</dbReference>
<keyword evidence="5" id="KW-0092">Biotin</keyword>
<dbReference type="InterPro" id="IPR011764">
    <property type="entry name" value="Biotin_carboxylation_dom"/>
</dbReference>
<evidence type="ECO:0000256" key="4">
    <source>
        <dbReference type="ARBA" id="ARBA00022840"/>
    </source>
</evidence>
<name>A0AA42C6F6_9BACT</name>
<dbReference type="PROSITE" id="PS50979">
    <property type="entry name" value="BC"/>
    <property type="match status" value="1"/>
</dbReference>
<dbReference type="InterPro" id="IPR016185">
    <property type="entry name" value="PreATP-grasp_dom_sf"/>
</dbReference>
<dbReference type="GO" id="GO:0046872">
    <property type="term" value="F:metal ion binding"/>
    <property type="evidence" value="ECO:0007669"/>
    <property type="project" value="InterPro"/>
</dbReference>
<keyword evidence="2" id="KW-0436">Ligase</keyword>
<dbReference type="Gene3D" id="3.30.470.20">
    <property type="entry name" value="ATP-grasp fold, B domain"/>
    <property type="match status" value="1"/>
</dbReference>
<accession>A0AA42C6F6</accession>
<dbReference type="Gene3D" id="2.40.50.100">
    <property type="match status" value="1"/>
</dbReference>
<organism evidence="10 11">
    <name type="scientific">Gaoshiqia sediminis</name>
    <dbReference type="NCBI Taxonomy" id="2986998"/>
    <lineage>
        <taxon>Bacteria</taxon>
        <taxon>Pseudomonadati</taxon>
        <taxon>Bacteroidota</taxon>
        <taxon>Bacteroidia</taxon>
        <taxon>Marinilabiliales</taxon>
        <taxon>Prolixibacteraceae</taxon>
        <taxon>Gaoshiqia</taxon>
    </lineage>
</organism>
<dbReference type="Pfam" id="PF00364">
    <property type="entry name" value="Biotin_lipoyl"/>
    <property type="match status" value="1"/>
</dbReference>
<dbReference type="SUPFAM" id="SSF51230">
    <property type="entry name" value="Single hybrid motif"/>
    <property type="match status" value="1"/>
</dbReference>
<evidence type="ECO:0000256" key="1">
    <source>
        <dbReference type="ARBA" id="ARBA00001953"/>
    </source>
</evidence>
<keyword evidence="3 6" id="KW-0547">Nucleotide-binding</keyword>
<dbReference type="InterPro" id="IPR000089">
    <property type="entry name" value="Biotin_lipoyl"/>
</dbReference>
<dbReference type="EMBL" id="JAPAAF010000007">
    <property type="protein sequence ID" value="MCW0482464.1"/>
    <property type="molecule type" value="Genomic_DNA"/>
</dbReference>
<evidence type="ECO:0000256" key="2">
    <source>
        <dbReference type="ARBA" id="ARBA00022598"/>
    </source>
</evidence>
<dbReference type="InterPro" id="IPR005482">
    <property type="entry name" value="Biotin_COase_C"/>
</dbReference>
<dbReference type="InterPro" id="IPR011054">
    <property type="entry name" value="Rudment_hybrid_motif"/>
</dbReference>
<evidence type="ECO:0000256" key="6">
    <source>
        <dbReference type="PROSITE-ProRule" id="PRU00409"/>
    </source>
</evidence>
<dbReference type="SMART" id="SM00878">
    <property type="entry name" value="Biotin_carb_C"/>
    <property type="match status" value="1"/>
</dbReference>
<dbReference type="GO" id="GO:0005524">
    <property type="term" value="F:ATP binding"/>
    <property type="evidence" value="ECO:0007669"/>
    <property type="project" value="UniProtKB-UniRule"/>
</dbReference>
<dbReference type="Pfam" id="PF00289">
    <property type="entry name" value="Biotin_carb_N"/>
    <property type="match status" value="1"/>
</dbReference>
<dbReference type="InterPro" id="IPR005479">
    <property type="entry name" value="CPAse_ATP-bd"/>
</dbReference>
<dbReference type="Pfam" id="PF02786">
    <property type="entry name" value="CPSase_L_D2"/>
    <property type="match status" value="1"/>
</dbReference>
<reference evidence="10" key="1">
    <citation type="submission" date="2022-10" db="EMBL/GenBank/DDBJ databases">
        <title>Gaoshiqiia sediminis gen. nov., sp. nov., isolated from coastal sediment.</title>
        <authorList>
            <person name="Yu W.X."/>
            <person name="Mu D.S."/>
            <person name="Du J.Z."/>
            <person name="Liang Y.Q."/>
        </authorList>
    </citation>
    <scope>NUCLEOTIDE SEQUENCE</scope>
    <source>
        <strain evidence="10">A06</strain>
    </source>
</reference>
<evidence type="ECO:0000313" key="11">
    <source>
        <dbReference type="Proteomes" id="UP001163821"/>
    </source>
</evidence>
<protein>
    <submittedName>
        <fullName evidence="10">ATP-grasp domain-containing protein</fullName>
    </submittedName>
</protein>
<dbReference type="InterPro" id="IPR011053">
    <property type="entry name" value="Single_hybrid_motif"/>
</dbReference>
<dbReference type="InterPro" id="IPR050856">
    <property type="entry name" value="Biotin_carboxylase_complex"/>
</dbReference>
<comment type="caution">
    <text evidence="10">The sequence shown here is derived from an EMBL/GenBank/DDBJ whole genome shotgun (WGS) entry which is preliminary data.</text>
</comment>
<dbReference type="SUPFAM" id="SSF56059">
    <property type="entry name" value="Glutathione synthetase ATP-binding domain-like"/>
    <property type="match status" value="1"/>
</dbReference>
<dbReference type="PROSITE" id="PS00867">
    <property type="entry name" value="CPSASE_2"/>
    <property type="match status" value="1"/>
</dbReference>